<dbReference type="PANTHER" id="PTHR38785:SF1">
    <property type="entry name" value="HOMOLOG OF VIRK"/>
    <property type="match status" value="1"/>
</dbReference>
<dbReference type="InterPro" id="IPR007488">
    <property type="entry name" value="DUF535"/>
</dbReference>
<proteinExistence type="predicted"/>
<dbReference type="PANTHER" id="PTHR38785">
    <property type="entry name" value="HOMOLOG OF VIRK"/>
    <property type="match status" value="1"/>
</dbReference>
<dbReference type="Pfam" id="PF04393">
    <property type="entry name" value="DUF535"/>
    <property type="match status" value="1"/>
</dbReference>
<evidence type="ECO:0000313" key="2">
    <source>
        <dbReference type="Proteomes" id="UP000255367"/>
    </source>
</evidence>
<dbReference type="EMBL" id="UHIO01000001">
    <property type="protein sequence ID" value="SUP40296.1"/>
    <property type="molecule type" value="Genomic_DNA"/>
</dbReference>
<gene>
    <name evidence="1" type="ORF">NCTC12020_00262</name>
</gene>
<dbReference type="GO" id="GO:0006974">
    <property type="term" value="P:DNA damage response"/>
    <property type="evidence" value="ECO:0007669"/>
    <property type="project" value="TreeGrafter"/>
</dbReference>
<reference evidence="1 2" key="1">
    <citation type="submission" date="2018-06" db="EMBL/GenBank/DDBJ databases">
        <authorList>
            <consortium name="Pathogen Informatics"/>
            <person name="Doyle S."/>
        </authorList>
    </citation>
    <scope>NUCLEOTIDE SEQUENCE [LARGE SCALE GENOMIC DNA]</scope>
    <source>
        <strain evidence="1 2">NCTC12020</strain>
    </source>
</reference>
<dbReference type="AlphaFoldDB" id="A0A380NII5"/>
<accession>A0A380NII5</accession>
<dbReference type="RefSeq" id="WP_115309525.1">
    <property type="nucleotide sequence ID" value="NZ_UHIO01000001.1"/>
</dbReference>
<dbReference type="OrthoDB" id="3034266at2"/>
<protein>
    <submittedName>
        <fullName evidence="1">Protein of uncharacterized function (DUF535)</fullName>
    </submittedName>
</protein>
<keyword evidence="2" id="KW-1185">Reference proteome</keyword>
<sequence length="306" mass="36648">MFSYGKKQWELGRSIYGYKSWREKRRITLFVGRSYKNKKQLTELTEYFENYQPLPNLLARHEGIYEVINRVFLFKNSTAQQRLEAIKEHFDMLPQYFKPQAITELYNPDVSHAIVIWENEELNLKSELWFHTGQRKEGFLSLFLNYDGDWVYHINFRLGHGFDGKPCIWIGTIQGSRNGLDKAKKITKKMHSYRPKNFMFFLIRQLATNMGISSLYAISDEGFYTNSHLIRGNRSKKVQFDPFWEELGGAVCPEDNKYFRIPLEEERKTYETAKTHKRNMYRKRYEMLDQFIEEIADNSKQYLLVK</sequence>
<evidence type="ECO:0000313" key="1">
    <source>
        <dbReference type="EMBL" id="SUP40296.1"/>
    </source>
</evidence>
<name>A0A380NII5_9FIRM</name>
<dbReference type="Proteomes" id="UP000255367">
    <property type="component" value="Unassembled WGS sequence"/>
</dbReference>
<organism evidence="1 2">
    <name type="scientific">Veillonella criceti</name>
    <dbReference type="NCBI Taxonomy" id="103891"/>
    <lineage>
        <taxon>Bacteria</taxon>
        <taxon>Bacillati</taxon>
        <taxon>Bacillota</taxon>
        <taxon>Negativicutes</taxon>
        <taxon>Veillonellales</taxon>
        <taxon>Veillonellaceae</taxon>
        <taxon>Veillonella</taxon>
    </lineage>
</organism>